<feature type="transmembrane region" description="Helical" evidence="1">
    <location>
        <begin position="74"/>
        <end position="96"/>
    </location>
</feature>
<keyword evidence="1" id="KW-1133">Transmembrane helix</keyword>
<protein>
    <submittedName>
        <fullName evidence="2">Uncharacterized protein</fullName>
    </submittedName>
</protein>
<keyword evidence="3" id="KW-1185">Reference proteome</keyword>
<proteinExistence type="predicted"/>
<dbReference type="Proteomes" id="UP000799118">
    <property type="component" value="Unassembled WGS sequence"/>
</dbReference>
<evidence type="ECO:0000256" key="1">
    <source>
        <dbReference type="SAM" id="Phobius"/>
    </source>
</evidence>
<evidence type="ECO:0000313" key="3">
    <source>
        <dbReference type="Proteomes" id="UP000799118"/>
    </source>
</evidence>
<gene>
    <name evidence="2" type="ORF">BT96DRAFT_302209</name>
</gene>
<evidence type="ECO:0000313" key="2">
    <source>
        <dbReference type="EMBL" id="KAE9391600.1"/>
    </source>
</evidence>
<keyword evidence="1" id="KW-0472">Membrane</keyword>
<name>A0A6A4H1R0_9AGAR</name>
<dbReference type="AlphaFoldDB" id="A0A6A4H1R0"/>
<reference evidence="2" key="1">
    <citation type="journal article" date="2019" name="Environ. Microbiol.">
        <title>Fungal ecological strategies reflected in gene transcription - a case study of two litter decomposers.</title>
        <authorList>
            <person name="Barbi F."/>
            <person name="Kohler A."/>
            <person name="Barry K."/>
            <person name="Baskaran P."/>
            <person name="Daum C."/>
            <person name="Fauchery L."/>
            <person name="Ihrmark K."/>
            <person name="Kuo A."/>
            <person name="LaButti K."/>
            <person name="Lipzen A."/>
            <person name="Morin E."/>
            <person name="Grigoriev I.V."/>
            <person name="Henrissat B."/>
            <person name="Lindahl B."/>
            <person name="Martin F."/>
        </authorList>
    </citation>
    <scope>NUCLEOTIDE SEQUENCE</scope>
    <source>
        <strain evidence="2">JB14</strain>
    </source>
</reference>
<keyword evidence="1" id="KW-0812">Transmembrane</keyword>
<sequence length="101" mass="11548">MHGSSNSCRESRDIWFAGVDSSIGWGKWPSFTIDLGKFRSYQAFSAQRSWVEARWTPFAIIASGEVVSRIDVSFFFLCLYLFPIFLFGCSSTSFSYDHFSL</sequence>
<accession>A0A6A4H1R0</accession>
<organism evidence="2 3">
    <name type="scientific">Gymnopus androsaceus JB14</name>
    <dbReference type="NCBI Taxonomy" id="1447944"/>
    <lineage>
        <taxon>Eukaryota</taxon>
        <taxon>Fungi</taxon>
        <taxon>Dikarya</taxon>
        <taxon>Basidiomycota</taxon>
        <taxon>Agaricomycotina</taxon>
        <taxon>Agaricomycetes</taxon>
        <taxon>Agaricomycetidae</taxon>
        <taxon>Agaricales</taxon>
        <taxon>Marasmiineae</taxon>
        <taxon>Omphalotaceae</taxon>
        <taxon>Gymnopus</taxon>
    </lineage>
</organism>
<dbReference type="EMBL" id="ML769618">
    <property type="protein sequence ID" value="KAE9391600.1"/>
    <property type="molecule type" value="Genomic_DNA"/>
</dbReference>